<sequence length="116" mass="12498">NSLNAAYQASILHLSATITRLAAAYFNGHIAIPTPFKEATLKRSPRYRIRSKISVLVICSLVMTAGLAVLASGVVQENGRYFYIVSVCLNTSHGAVFNIPPAITSTVWGPKSFNSN</sequence>
<name>A0A3N4KWT1_9PEZI</name>
<keyword evidence="1" id="KW-0812">Transmembrane</keyword>
<organism evidence="2 3">
    <name type="scientific">Morchella conica CCBAS932</name>
    <dbReference type="NCBI Taxonomy" id="1392247"/>
    <lineage>
        <taxon>Eukaryota</taxon>
        <taxon>Fungi</taxon>
        <taxon>Dikarya</taxon>
        <taxon>Ascomycota</taxon>
        <taxon>Pezizomycotina</taxon>
        <taxon>Pezizomycetes</taxon>
        <taxon>Pezizales</taxon>
        <taxon>Morchellaceae</taxon>
        <taxon>Morchella</taxon>
    </lineage>
</organism>
<keyword evidence="3" id="KW-1185">Reference proteome</keyword>
<dbReference type="EMBL" id="ML119120">
    <property type="protein sequence ID" value="RPB13869.1"/>
    <property type="molecule type" value="Genomic_DNA"/>
</dbReference>
<feature type="non-terminal residue" evidence="2">
    <location>
        <position position="1"/>
    </location>
</feature>
<keyword evidence="1" id="KW-1133">Transmembrane helix</keyword>
<protein>
    <submittedName>
        <fullName evidence="2">Uncharacterized protein</fullName>
    </submittedName>
</protein>
<proteinExistence type="predicted"/>
<reference evidence="2 3" key="1">
    <citation type="journal article" date="2018" name="Nat. Ecol. Evol.">
        <title>Pezizomycetes genomes reveal the molecular basis of ectomycorrhizal truffle lifestyle.</title>
        <authorList>
            <person name="Murat C."/>
            <person name="Payen T."/>
            <person name="Noel B."/>
            <person name="Kuo A."/>
            <person name="Morin E."/>
            <person name="Chen J."/>
            <person name="Kohler A."/>
            <person name="Krizsan K."/>
            <person name="Balestrini R."/>
            <person name="Da Silva C."/>
            <person name="Montanini B."/>
            <person name="Hainaut M."/>
            <person name="Levati E."/>
            <person name="Barry K.W."/>
            <person name="Belfiori B."/>
            <person name="Cichocki N."/>
            <person name="Clum A."/>
            <person name="Dockter R.B."/>
            <person name="Fauchery L."/>
            <person name="Guy J."/>
            <person name="Iotti M."/>
            <person name="Le Tacon F."/>
            <person name="Lindquist E.A."/>
            <person name="Lipzen A."/>
            <person name="Malagnac F."/>
            <person name="Mello A."/>
            <person name="Molinier V."/>
            <person name="Miyauchi S."/>
            <person name="Poulain J."/>
            <person name="Riccioni C."/>
            <person name="Rubini A."/>
            <person name="Sitrit Y."/>
            <person name="Splivallo R."/>
            <person name="Traeger S."/>
            <person name="Wang M."/>
            <person name="Zifcakova L."/>
            <person name="Wipf D."/>
            <person name="Zambonelli A."/>
            <person name="Paolocci F."/>
            <person name="Nowrousian M."/>
            <person name="Ottonello S."/>
            <person name="Baldrian P."/>
            <person name="Spatafora J.W."/>
            <person name="Henrissat B."/>
            <person name="Nagy L.G."/>
            <person name="Aury J.M."/>
            <person name="Wincker P."/>
            <person name="Grigoriev I.V."/>
            <person name="Bonfante P."/>
            <person name="Martin F.M."/>
        </authorList>
    </citation>
    <scope>NUCLEOTIDE SEQUENCE [LARGE SCALE GENOMIC DNA]</scope>
    <source>
        <strain evidence="2 3">CCBAS932</strain>
    </source>
</reference>
<dbReference type="OrthoDB" id="199930at2759"/>
<dbReference type="AlphaFoldDB" id="A0A3N4KWT1"/>
<evidence type="ECO:0000313" key="2">
    <source>
        <dbReference type="EMBL" id="RPB13869.1"/>
    </source>
</evidence>
<evidence type="ECO:0000256" key="1">
    <source>
        <dbReference type="SAM" id="Phobius"/>
    </source>
</evidence>
<feature type="transmembrane region" description="Helical" evidence="1">
    <location>
        <begin position="53"/>
        <end position="75"/>
    </location>
</feature>
<gene>
    <name evidence="2" type="ORF">P167DRAFT_485279</name>
</gene>
<keyword evidence="1" id="KW-0472">Membrane</keyword>
<dbReference type="InParanoid" id="A0A3N4KWT1"/>
<accession>A0A3N4KWT1</accession>
<dbReference type="Proteomes" id="UP000277580">
    <property type="component" value="Unassembled WGS sequence"/>
</dbReference>
<dbReference type="STRING" id="1392247.A0A3N4KWT1"/>
<evidence type="ECO:0000313" key="3">
    <source>
        <dbReference type="Proteomes" id="UP000277580"/>
    </source>
</evidence>